<dbReference type="PANTHER" id="PTHR48148:SF2">
    <property type="entry name" value="PA14 DOMAIN-CONTAINING PROTEIN"/>
    <property type="match status" value="1"/>
</dbReference>
<dbReference type="PANTHER" id="PTHR48148">
    <property type="entry name" value="KERATINOCYTE PROLINE-RICH PROTEIN"/>
    <property type="match status" value="1"/>
</dbReference>
<name>A0A6J7WGP7_9CAUD</name>
<sequence>MSKKYISQINSNNFVYPNNKLAEYDVEIIHELKENSVSGTASGFTATISGTTLNVSFSYEWLLNSAEPFINNNNNLNVLSLHIQTPDKSYYKPWICGGFVSDSNVNLTSKTGTASFNISAANLGQTTLSYGTYYFEIRFLGKRAIYPSMATFTIPAPITPTPTPTATLTPTPTPPPGPYPFYVYMSDTSASVACNGGDTPAGAYHQFVITGNTADLCTSTSFTVAQIPAYDFYQFWVSTGEVSRSLTRVGGPTSTTATPDGACVSCSVTPTPTPTSTPTPTPAIFTYVAACTGGTILGWIDGEYAADLQVTISSTCYVTTYTTTSPSIGSLISGFKTFGECCPTPTPTPVPPPVAYGVYTGTTYGTAGGACDDVNYPNLTVYIANGDTISNGDTLYTNTGLTVNYVGNDQYYHIYKDSDRWAAQIGSGGVVSNLTVCSTITPTPTPTATPTATPTPTPPPTYTYVAGCSGGTILGYILGDYAANVQFTATDTNCYVTTYTTTSPSIGSLLTLSSTGTCCPTPTPTPVPPPVGVGIYSGATFGSSTAACSDTNYPNGTVYIANGDTLSNGDTVYTNTGLTVNFVGNDNYYRIYTSSAFYAATISSSGYVNNLTACSSIPTPTPTPTPTSTPTPPSLIEFTITKGTAGSSGSGTACANYPGTNAYTVYNDVGYLSEGSTVYSDALGTTPFPGGAGAGFYYADGSEYGRVNNSGIYTNAGFCTL</sequence>
<accession>A0A6J7WGP7</accession>
<proteinExistence type="predicted"/>
<gene>
    <name evidence="1" type="ORF">UFOVP185_40</name>
</gene>
<evidence type="ECO:0000313" key="1">
    <source>
        <dbReference type="EMBL" id="CAB5214245.1"/>
    </source>
</evidence>
<organism evidence="1">
    <name type="scientific">uncultured Caudovirales phage</name>
    <dbReference type="NCBI Taxonomy" id="2100421"/>
    <lineage>
        <taxon>Viruses</taxon>
        <taxon>Duplodnaviria</taxon>
        <taxon>Heunggongvirae</taxon>
        <taxon>Uroviricota</taxon>
        <taxon>Caudoviricetes</taxon>
        <taxon>Peduoviridae</taxon>
        <taxon>Maltschvirus</taxon>
        <taxon>Maltschvirus maltsch</taxon>
    </lineage>
</organism>
<dbReference type="EMBL" id="LR798242">
    <property type="protein sequence ID" value="CAB5214245.1"/>
    <property type="molecule type" value="Genomic_DNA"/>
</dbReference>
<reference evidence="1" key="1">
    <citation type="submission" date="2020-05" db="EMBL/GenBank/DDBJ databases">
        <authorList>
            <person name="Chiriac C."/>
            <person name="Salcher M."/>
            <person name="Ghai R."/>
            <person name="Kavagutti S V."/>
        </authorList>
    </citation>
    <scope>NUCLEOTIDE SEQUENCE</scope>
</reference>
<protein>
    <submittedName>
        <fullName evidence="1">Uncharacterized protein</fullName>
    </submittedName>
</protein>